<reference evidence="1 2" key="1">
    <citation type="submission" date="2015-09" db="EMBL/GenBank/DDBJ databases">
        <title>Genome announcement of multiple Pseudomonas syringae strains.</title>
        <authorList>
            <person name="Thakur S."/>
            <person name="Wang P.W."/>
            <person name="Gong Y."/>
            <person name="Weir B.S."/>
            <person name="Guttman D.S."/>
        </authorList>
    </citation>
    <scope>NUCLEOTIDE SEQUENCE [LARGE SCALE GENOMIC DNA]</scope>
    <source>
        <strain evidence="1 2">ICMP16929</strain>
    </source>
</reference>
<dbReference type="Proteomes" id="UP000050384">
    <property type="component" value="Unassembled WGS sequence"/>
</dbReference>
<comment type="caution">
    <text evidence="1">The sequence shown here is derived from an EMBL/GenBank/DDBJ whole genome shotgun (WGS) entry which is preliminary data.</text>
</comment>
<proteinExistence type="predicted"/>
<gene>
    <name evidence="1" type="ORF">ALO94_200656</name>
</gene>
<accession>A0A0Q0EAE9</accession>
<dbReference type="EMBL" id="LJRI01000269">
    <property type="protein sequence ID" value="KPZ08015.1"/>
    <property type="molecule type" value="Genomic_DNA"/>
</dbReference>
<dbReference type="AlphaFoldDB" id="A0A0Q0EAE9"/>
<protein>
    <submittedName>
        <fullName evidence="1">Membrane protein</fullName>
    </submittedName>
</protein>
<evidence type="ECO:0000313" key="2">
    <source>
        <dbReference type="Proteomes" id="UP000050384"/>
    </source>
</evidence>
<name>A0A0Q0EAE9_PSESX</name>
<evidence type="ECO:0000313" key="1">
    <source>
        <dbReference type="EMBL" id="KPZ08015.1"/>
    </source>
</evidence>
<sequence length="134" mass="14167">MRAAKVFLGRLKDEVHGAGEPAGFRQVPGGGEQNRRVAVMPAGVHAALVGRLVHAVAQLLNRQSVHVGTNADSRAFAVAQSADHAGAAQPTMHLKAKTGQQLSHFVGGFQLLKTKLRRSVDRAAPDGCFVNQCL</sequence>
<organism evidence="1 2">
    <name type="scientific">Pseudomonas syringae pv. spinaceae</name>
    <dbReference type="NCBI Taxonomy" id="264459"/>
    <lineage>
        <taxon>Bacteria</taxon>
        <taxon>Pseudomonadati</taxon>
        <taxon>Pseudomonadota</taxon>
        <taxon>Gammaproteobacteria</taxon>
        <taxon>Pseudomonadales</taxon>
        <taxon>Pseudomonadaceae</taxon>
        <taxon>Pseudomonas</taxon>
        <taxon>Pseudomonas syringae</taxon>
    </lineage>
</organism>